<protein>
    <submittedName>
        <fullName evidence="2">Uncharacterized protein</fullName>
    </submittedName>
</protein>
<proteinExistence type="predicted"/>
<dbReference type="Proteomes" id="UP001178507">
    <property type="component" value="Unassembled WGS sequence"/>
</dbReference>
<comment type="caution">
    <text evidence="2">The sequence shown here is derived from an EMBL/GenBank/DDBJ whole genome shotgun (WGS) entry which is preliminary data.</text>
</comment>
<feature type="region of interest" description="Disordered" evidence="1">
    <location>
        <begin position="493"/>
        <end position="514"/>
    </location>
</feature>
<keyword evidence="3" id="KW-1185">Reference proteome</keyword>
<evidence type="ECO:0000256" key="1">
    <source>
        <dbReference type="SAM" id="MobiDB-lite"/>
    </source>
</evidence>
<evidence type="ECO:0000313" key="3">
    <source>
        <dbReference type="Proteomes" id="UP001178507"/>
    </source>
</evidence>
<dbReference type="EMBL" id="CAUJNA010002313">
    <property type="protein sequence ID" value="CAJ1392307.1"/>
    <property type="molecule type" value="Genomic_DNA"/>
</dbReference>
<reference evidence="2" key="1">
    <citation type="submission" date="2023-08" db="EMBL/GenBank/DDBJ databases">
        <authorList>
            <person name="Chen Y."/>
            <person name="Shah S."/>
            <person name="Dougan E. K."/>
            <person name="Thang M."/>
            <person name="Chan C."/>
        </authorList>
    </citation>
    <scope>NUCLEOTIDE SEQUENCE</scope>
</reference>
<accession>A0AA36N7L3</accession>
<evidence type="ECO:0000313" key="2">
    <source>
        <dbReference type="EMBL" id="CAJ1392307.1"/>
    </source>
</evidence>
<name>A0AA36N7L3_9DINO</name>
<sequence>MALKRWAVRQISGLLSDYLEGITEQNLQASLSLEVGEVEIRHVRVHSELLGSLQLLSSDVSVSARIPWRNLGSEPTVITVQNVWVEVQAAKGDEQTAREELRRWRARKRRSVEAQVERARAQAEEEPRRGVAARFGHAALRQLQVRVEGLKARVHPEAASSMDLSITRLALDEGCGDDSVPAEVRRHVASLDKVLELVGLSCHLCRREADSEHWSALRRALEEKQRRLESSAGSDGLAAEVVEIKGALMQTKKACPLMGPLSLDARLWHSRAGGVLWLQTELQVAPSIAALCLSPSNMEYISNIWNWYTEHFSRPRLRHDEQVPTCSGPDYAELCVRRARGEEQEGDQQRLEEIEDLAPVEWLARWQKSVEAPEAQPRGRRWLRPWRQVPEEDDIEDIVEEAGKQSFFEEVEGPRRLELRVVIPTCRILSLEADAQSAHDLRLEGGVQGQLSLSTAREGAMRDFMKAAWDADVSAKLSSIAVLLGDEPLMLLRHSNNEQPPSPPKRQASQDDEDEFFDVESDVEDEEVWNATESAAVNLLIRCARFGGSTASGGAALPWDFRVRLKQEPFRFLLAPQTTHSALNLVLSVIRAATLTRVPAQKVLTDPHSPMAAQEEEFEAIALDLDLDVAAPVFRWDLSEGHVTVALGRLVFRSSQAPPPQQLSPPERCDWRKFACFCQLTETSITVGEKSVECRVYEPSTMSLRAWREADSWHWTLDSQAVRWVIDPLFMQVTGQLPVSFDYAISPLRDVLSDTVPISGDARSDEVPTADVTVEQVTESAKPKTHFKLAIASTEFVLCPAAGQKVSLSLDGISAQYCGYEGRHDVQGEVASCHLSCDSVVLVSFTRGASLEAKSAQDVHVKAGSTLIAVQWYERYIRLAMLAVDEASKALAAGHEVSQRLLPPVDAGIFAQLWGRYVIRPIQARVKERAARRLKELLPGVEEDATVEEENPQPRGRCSVEVNLFYEGLTVSFPGAAEKAPVLQLGVSGAECQIQGFQSGDAVVAVSLVAVNLELDGRRLLTPRRGDKLLRVRIFRRALGEHSAIQWTASWAQICILFRQRDYDRLVAHVTAAVQDAMPSRKKAEVANVSVTDTGGQSEESVARSGAKFRLDIGAPLVFLPTDGRCLSTSRLPATGAHEGGQLEIDQGEPTFRPLEGEGCLVLDFGHVAARGGGSSEDVQLQLRGAQVLGVTSNSRQEVLWPVSMQAVLQMPKDGPVEFHAVSMEADGGGAVDHHMSLSRANLTLILDVLAENVCYAGRSGHVGTSLLPQPTTQNQKRRSGFCFSWRWPGELIFDVSFTETVPLGRLRLRGGMLGFSSMPTGTMYQLHSSSMTAIDVRTRSRNRVKTLLECAEGDAADGLGFRVDVNVPMDADTVAVIQLQKPAMHVLPQLVMDLVTAGLSSWQHCTFRNDRAALLAQLSISGPGKAEPEKPDKRGTRVQVNFLDGTFRIAEKWAEPTEHFEFAGSFLIHIFVNMEGIRIERFDLEGGALRLRSAKRSTTTLCPCLEWLVRGDQRRVDDFARMKRHTTYDLRSVIVPPYAIRMSARDHRAMVNAFLEFLSMDAESAEPDCETRSRDPLVLQLVENRLTLVAEVAIEGAEVQVMGEEGGNEWPGLCANARCQLLQVTVDNRQGSTPTINIFGRELEIDISARNHRLGVWEPVLSRCSLRFSYHMQRKPDGGPQDVVVRGDVAAIKPVKVIISAPFVHLANRVFKESSEALQYGHLFSAVNISGLTCQVSVDDAESLILPSSAKAQPLDGLLKGRGRAAIGATPSLVLRLLDEEAEECRLLYGREADQPWDTKTAGVLMCRLVMPRPPQLILIITSTVCVWNRSPADLEVRFLSASEDMAPVLPTAQHCTDARIFDRGDGDAVPAGDAGGEAPDGEAVDGAEGVLQLKAGQLLSAPLAAQLRMGQSILQVRPATGVRYKWSEPFFSVPTNADTTICASPPDDMEEVLPKNWLHLTQRCGGSPADPQIGGWSHVEVQAPFTVINACPCDVLCQFNPRVTKRLMGKEKERLPVETSNIELVVDNGFGGEILIPNNGQAEVMPLRLDEEGYFRWLCNGREGRSRPRWRLNALLVVLNSKRGEVEWHCIQAVMPASTDSRLQLRIPPQNMLPAFEFLAEDLTISLAVRDQQGHASSWSLPLKAVISGPSTEVVQLEFKGMWITLNALRNQRELVIYNRWWFVNSTGLDVRLLQPGGPGPMHPVASFSNKVSLLPEIQNEAVDGVAFVGLRSHAPVEVRVPDVNGAVPVSVTALHPCCLRTEAVTLPEAMRGVPSCLVSLVPAMMVFNHTELEIGFRQYNCPSETALWVSSGLSRALWWHSTADQVIQMAARKDEHAKRTWSVPFELKESNIGAYPMVLKCGPSRQLFCVCLDYDAASLAVTVKDASFCHTLTNKHPELKLLASMEGVGEDPLYSFEADFGHTAAFGGRGLGSRPRLRLAVQHCLDPAQKATVMVDLHRSGIHRVPLCSTGNSVAKAKRKSTLRVSAAVSVVLRNRVALVSVTPGIDVARQGPQNGDEDNEDSTLRTLTGELRVDSLCIALVVEGPSLLSTSVWGAGANAATEVKQRREAFTVNLSQVQVQVSQTPDKSRNVDFQIWDVQVDMQHPRRDVILKSTSQPAVRTHTRRDDVRMLDAHLREVQLVLGNLEVSVSGALMDQGRMLRRNLTLGAGLTFADVLVRGKGALHLSNPPPASSKLVVNKLKVGDAKVDVWCQLHLPDAHYLPKSLRDTIQVVSLGTSRLDVKGAQVKLPQQVLFEQDAAEGNFSIVFERVCQHYLPLVKACWRSLLQHSNIFLGGLLSRHTWNPRQRRTWPSVSPVCRIGPHGELILNE</sequence>
<gene>
    <name evidence="2" type="ORF">EVOR1521_LOCUS17436</name>
</gene>
<organism evidence="2 3">
    <name type="scientific">Effrenium voratum</name>
    <dbReference type="NCBI Taxonomy" id="2562239"/>
    <lineage>
        <taxon>Eukaryota</taxon>
        <taxon>Sar</taxon>
        <taxon>Alveolata</taxon>
        <taxon>Dinophyceae</taxon>
        <taxon>Suessiales</taxon>
        <taxon>Symbiodiniaceae</taxon>
        <taxon>Effrenium</taxon>
    </lineage>
</organism>